<evidence type="ECO:0000313" key="2">
    <source>
        <dbReference type="Proteomes" id="UP001356427"/>
    </source>
</evidence>
<organism evidence="1 2">
    <name type="scientific">Coregonus suidteri</name>
    <dbReference type="NCBI Taxonomy" id="861788"/>
    <lineage>
        <taxon>Eukaryota</taxon>
        <taxon>Metazoa</taxon>
        <taxon>Chordata</taxon>
        <taxon>Craniata</taxon>
        <taxon>Vertebrata</taxon>
        <taxon>Euteleostomi</taxon>
        <taxon>Actinopterygii</taxon>
        <taxon>Neopterygii</taxon>
        <taxon>Teleostei</taxon>
        <taxon>Protacanthopterygii</taxon>
        <taxon>Salmoniformes</taxon>
        <taxon>Salmonidae</taxon>
        <taxon>Coregoninae</taxon>
        <taxon>Coregonus</taxon>
    </lineage>
</organism>
<keyword evidence="2" id="KW-1185">Reference proteome</keyword>
<name>A0AAN8M2S6_9TELE</name>
<evidence type="ECO:0000313" key="1">
    <source>
        <dbReference type="EMBL" id="KAK6317682.1"/>
    </source>
</evidence>
<proteinExistence type="predicted"/>
<reference evidence="1 2" key="1">
    <citation type="submission" date="2021-04" db="EMBL/GenBank/DDBJ databases">
        <authorList>
            <person name="De Guttry C."/>
            <person name="Zahm M."/>
            <person name="Klopp C."/>
            <person name="Cabau C."/>
            <person name="Louis A."/>
            <person name="Berthelot C."/>
            <person name="Parey E."/>
            <person name="Roest Crollius H."/>
            <person name="Montfort J."/>
            <person name="Robinson-Rechavi M."/>
            <person name="Bucao C."/>
            <person name="Bouchez O."/>
            <person name="Gislard M."/>
            <person name="Lluch J."/>
            <person name="Milhes M."/>
            <person name="Lampietro C."/>
            <person name="Lopez Roques C."/>
            <person name="Donnadieu C."/>
            <person name="Braasch I."/>
            <person name="Desvignes T."/>
            <person name="Postlethwait J."/>
            <person name="Bobe J."/>
            <person name="Wedekind C."/>
            <person name="Guiguen Y."/>
        </authorList>
    </citation>
    <scope>NUCLEOTIDE SEQUENCE [LARGE SCALE GENOMIC DNA]</scope>
    <source>
        <strain evidence="1">Cs_M1</strain>
        <tissue evidence="1">Blood</tissue>
    </source>
</reference>
<sequence length="87" mass="9686">TIFLFDNLRIARGILQHSDIIQGHSPTLRHHPGAFSNTQTSSRGILQHSDIIQGHSPTLRHNLQTKHVFSDSAISEAVEMTRDPPPT</sequence>
<dbReference type="EMBL" id="JAGTTL010000009">
    <property type="protein sequence ID" value="KAK6317682.1"/>
    <property type="molecule type" value="Genomic_DNA"/>
</dbReference>
<gene>
    <name evidence="1" type="ORF">J4Q44_G00109730</name>
</gene>
<comment type="caution">
    <text evidence="1">The sequence shown here is derived from an EMBL/GenBank/DDBJ whole genome shotgun (WGS) entry which is preliminary data.</text>
</comment>
<dbReference type="AlphaFoldDB" id="A0AAN8M2S6"/>
<feature type="non-terminal residue" evidence="1">
    <location>
        <position position="1"/>
    </location>
</feature>
<dbReference type="Proteomes" id="UP001356427">
    <property type="component" value="Unassembled WGS sequence"/>
</dbReference>
<protein>
    <submittedName>
        <fullName evidence="1">Uncharacterized protein</fullName>
    </submittedName>
</protein>
<accession>A0AAN8M2S6</accession>